<feature type="domain" description="Ubiquitin-like protease family profile" evidence="3">
    <location>
        <begin position="1"/>
        <end position="103"/>
    </location>
</feature>
<keyword evidence="1" id="KW-0645">Protease</keyword>
<evidence type="ECO:0000256" key="1">
    <source>
        <dbReference type="ARBA" id="ARBA00022670"/>
    </source>
</evidence>
<dbReference type="Pfam" id="PF02902">
    <property type="entry name" value="Peptidase_C48"/>
    <property type="match status" value="1"/>
</dbReference>
<protein>
    <recommendedName>
        <fullName evidence="3">Ubiquitin-like protease family profile domain-containing protein</fullName>
    </recommendedName>
</protein>
<dbReference type="GO" id="GO:0008234">
    <property type="term" value="F:cysteine-type peptidase activity"/>
    <property type="evidence" value="ECO:0007669"/>
    <property type="project" value="InterPro"/>
</dbReference>
<dbReference type="Proteomes" id="UP000709295">
    <property type="component" value="Unassembled WGS sequence"/>
</dbReference>
<dbReference type="EMBL" id="JAENGY010001300">
    <property type="protein sequence ID" value="KAG6950453.1"/>
    <property type="molecule type" value="Genomic_DNA"/>
</dbReference>
<name>A0A8J5IXF5_9STRA</name>
<sequence>RAFRWSKRRRHGTASNELVLLALHVDNNHWCGIVFDIRPESRSITLFDPLQARKSKYYEMCDKTLCDLFGEIYATMEIKKETRSRLPDVASCGVMVLMFFECFIRCINCHQSRVQHFSDFYDFVIY</sequence>
<dbReference type="GO" id="GO:0006508">
    <property type="term" value="P:proteolysis"/>
    <property type="evidence" value="ECO:0007669"/>
    <property type="project" value="UniProtKB-KW"/>
</dbReference>
<reference evidence="4" key="1">
    <citation type="submission" date="2021-01" db="EMBL/GenBank/DDBJ databases">
        <title>Phytophthora aleatoria, a newly-described species from Pinus radiata is distinct from Phytophthora cactorum isolates based on comparative genomics.</title>
        <authorList>
            <person name="Mcdougal R."/>
            <person name="Panda P."/>
            <person name="Williams N."/>
            <person name="Studholme D.J."/>
        </authorList>
    </citation>
    <scope>NUCLEOTIDE SEQUENCE</scope>
    <source>
        <strain evidence="4">NZFS 4037</strain>
    </source>
</reference>
<dbReference type="AlphaFoldDB" id="A0A8J5IXF5"/>
<evidence type="ECO:0000313" key="5">
    <source>
        <dbReference type="Proteomes" id="UP000709295"/>
    </source>
</evidence>
<gene>
    <name evidence="4" type="ORF">JG688_00014148</name>
</gene>
<feature type="non-terminal residue" evidence="4">
    <location>
        <position position="1"/>
    </location>
</feature>
<dbReference type="PROSITE" id="PS50600">
    <property type="entry name" value="ULP_PROTEASE"/>
    <property type="match status" value="1"/>
</dbReference>
<proteinExistence type="predicted"/>
<organism evidence="4 5">
    <name type="scientific">Phytophthora aleatoria</name>
    <dbReference type="NCBI Taxonomy" id="2496075"/>
    <lineage>
        <taxon>Eukaryota</taxon>
        <taxon>Sar</taxon>
        <taxon>Stramenopiles</taxon>
        <taxon>Oomycota</taxon>
        <taxon>Peronosporomycetes</taxon>
        <taxon>Peronosporales</taxon>
        <taxon>Peronosporaceae</taxon>
        <taxon>Phytophthora</taxon>
    </lineage>
</organism>
<keyword evidence="2" id="KW-0378">Hydrolase</keyword>
<evidence type="ECO:0000259" key="3">
    <source>
        <dbReference type="PROSITE" id="PS50600"/>
    </source>
</evidence>
<comment type="caution">
    <text evidence="4">The sequence shown here is derived from an EMBL/GenBank/DDBJ whole genome shotgun (WGS) entry which is preliminary data.</text>
</comment>
<keyword evidence="5" id="KW-1185">Reference proteome</keyword>
<evidence type="ECO:0000256" key="2">
    <source>
        <dbReference type="ARBA" id="ARBA00022801"/>
    </source>
</evidence>
<accession>A0A8J5IXF5</accession>
<evidence type="ECO:0000313" key="4">
    <source>
        <dbReference type="EMBL" id="KAG6950453.1"/>
    </source>
</evidence>
<dbReference type="InterPro" id="IPR003653">
    <property type="entry name" value="Peptidase_C48_C"/>
</dbReference>